<proteinExistence type="predicted"/>
<dbReference type="InterPro" id="IPR032710">
    <property type="entry name" value="NTF2-like_dom_sf"/>
</dbReference>
<gene>
    <name evidence="1" type="ORF">WJX72_005665</name>
</gene>
<sequence>MLSLLRRAVASRVSIASCLGLRSAGVARCFAWTSPEVDRRKAEQMTTPEELEAAQTERELWLLQTSKKLDATCNTKDTKPWDDIAADVLTLHKDGLTVEDDIVGLDDVKKYLKSYWDQREYTHKFVCAGVHEGDNVCFTYWLDEGNKPKQVDSSYPDWAKQPTNITGIMKYAYDPNTSKLVDIYLLRQLAADEQYKKLKQSVEYGKAKVDLSLYSAPPKEISKTRHDEMARTAPLYSKIWATGDPQYADQAMMDDVRYLDETVPREVKGREQFKEMIKETFKHWESIDNMSWTAPTYGNKTFIHWTDEGVHKDTGQRDSLYGLTILRYDYDMISHIKEAVEFRQLLSTERQQMLRSEA</sequence>
<comment type="caution">
    <text evidence="1">The sequence shown here is derived from an EMBL/GenBank/DDBJ whole genome shotgun (WGS) entry which is preliminary data.</text>
</comment>
<dbReference type="AlphaFoldDB" id="A0AAW1QQK1"/>
<dbReference type="EMBL" id="JALJOR010000002">
    <property type="protein sequence ID" value="KAK9823811.1"/>
    <property type="molecule type" value="Genomic_DNA"/>
</dbReference>
<accession>A0AAW1QQK1</accession>
<reference evidence="1 2" key="1">
    <citation type="journal article" date="2024" name="Nat. Commun.">
        <title>Phylogenomics reveals the evolutionary origins of lichenization in chlorophyte algae.</title>
        <authorList>
            <person name="Puginier C."/>
            <person name="Libourel C."/>
            <person name="Otte J."/>
            <person name="Skaloud P."/>
            <person name="Haon M."/>
            <person name="Grisel S."/>
            <person name="Petersen M."/>
            <person name="Berrin J.G."/>
            <person name="Delaux P.M."/>
            <person name="Dal Grande F."/>
            <person name="Keller J."/>
        </authorList>
    </citation>
    <scope>NUCLEOTIDE SEQUENCE [LARGE SCALE GENOMIC DNA]</scope>
    <source>
        <strain evidence="1 2">SAG 2043</strain>
    </source>
</reference>
<organism evidence="1 2">
    <name type="scientific">[Myrmecia] bisecta</name>
    <dbReference type="NCBI Taxonomy" id="41462"/>
    <lineage>
        <taxon>Eukaryota</taxon>
        <taxon>Viridiplantae</taxon>
        <taxon>Chlorophyta</taxon>
        <taxon>core chlorophytes</taxon>
        <taxon>Trebouxiophyceae</taxon>
        <taxon>Trebouxiales</taxon>
        <taxon>Trebouxiaceae</taxon>
        <taxon>Myrmecia</taxon>
    </lineage>
</organism>
<evidence type="ECO:0000313" key="2">
    <source>
        <dbReference type="Proteomes" id="UP001489004"/>
    </source>
</evidence>
<dbReference type="Gene3D" id="3.10.450.50">
    <property type="match status" value="1"/>
</dbReference>
<name>A0AAW1QQK1_9CHLO</name>
<dbReference type="SUPFAM" id="SSF54427">
    <property type="entry name" value="NTF2-like"/>
    <property type="match status" value="1"/>
</dbReference>
<protein>
    <submittedName>
        <fullName evidence="1">Uncharacterized protein</fullName>
    </submittedName>
</protein>
<keyword evidence="2" id="KW-1185">Reference proteome</keyword>
<evidence type="ECO:0000313" key="1">
    <source>
        <dbReference type="EMBL" id="KAK9823811.1"/>
    </source>
</evidence>
<dbReference type="Proteomes" id="UP001489004">
    <property type="component" value="Unassembled WGS sequence"/>
</dbReference>